<keyword evidence="1" id="KW-0812">Transmembrane</keyword>
<protein>
    <submittedName>
        <fullName evidence="2">Uncharacterized protein</fullName>
    </submittedName>
</protein>
<comment type="caution">
    <text evidence="2">The sequence shown here is derived from an EMBL/GenBank/DDBJ whole genome shotgun (WGS) entry which is preliminary data.</text>
</comment>
<dbReference type="Proteomes" id="UP000541185">
    <property type="component" value="Unassembled WGS sequence"/>
</dbReference>
<reference evidence="2 3" key="1">
    <citation type="submission" date="2020-04" db="EMBL/GenBank/DDBJ databases">
        <title>Ramlibacter sp. G-1-2-2 isolated from soil.</title>
        <authorList>
            <person name="Dahal R.H."/>
        </authorList>
    </citation>
    <scope>NUCLEOTIDE SEQUENCE [LARGE SCALE GENOMIC DNA]</scope>
    <source>
        <strain evidence="2 3">G-1-2-2</strain>
    </source>
</reference>
<name>A0A848H996_9BURK</name>
<organism evidence="2 3">
    <name type="scientific">Ramlibacter agri</name>
    <dbReference type="NCBI Taxonomy" id="2728837"/>
    <lineage>
        <taxon>Bacteria</taxon>
        <taxon>Pseudomonadati</taxon>
        <taxon>Pseudomonadota</taxon>
        <taxon>Betaproteobacteria</taxon>
        <taxon>Burkholderiales</taxon>
        <taxon>Comamonadaceae</taxon>
        <taxon>Ramlibacter</taxon>
    </lineage>
</organism>
<dbReference type="RefSeq" id="WP_169420367.1">
    <property type="nucleotide sequence ID" value="NZ_JABBFX010000002.1"/>
</dbReference>
<dbReference type="AlphaFoldDB" id="A0A848H996"/>
<keyword evidence="1" id="KW-1133">Transmembrane helix</keyword>
<feature type="transmembrane region" description="Helical" evidence="1">
    <location>
        <begin position="192"/>
        <end position="212"/>
    </location>
</feature>
<accession>A0A848H996</accession>
<evidence type="ECO:0000313" key="3">
    <source>
        <dbReference type="Proteomes" id="UP000541185"/>
    </source>
</evidence>
<gene>
    <name evidence="2" type="ORF">HHL11_20195</name>
</gene>
<evidence type="ECO:0000313" key="2">
    <source>
        <dbReference type="EMBL" id="NML46079.1"/>
    </source>
</evidence>
<evidence type="ECO:0000256" key="1">
    <source>
        <dbReference type="SAM" id="Phobius"/>
    </source>
</evidence>
<proteinExistence type="predicted"/>
<dbReference type="EMBL" id="JABBFX010000002">
    <property type="protein sequence ID" value="NML46079.1"/>
    <property type="molecule type" value="Genomic_DNA"/>
</dbReference>
<sequence>MENPLYHVLLQGRRVGPYDRRTIVGMRIKKALASADVVVAGNGRQLTVADLVKMRPDDPFEPSRSGSYSVIQAVYTAALADSAGPGMTLPVFKGEIEVRVQTKALRLAGRFRERLRWKEDRVKIALEELVYARVRGSLVDIGMRSRAAGPLQRVTLELFTAESAAEFITALPPLPNAPELVQSKVRRGPNPMAWMAVAGSLVAVGGVLVWVLTR</sequence>
<keyword evidence="3" id="KW-1185">Reference proteome</keyword>
<keyword evidence="1" id="KW-0472">Membrane</keyword>